<sequence>MKLHLAHKNIVDRGDRGGASKEARAIEHEFKRNLDTFRAVFTLSQQTSAAKLYSGRIIGAMRHFGLEEDPLALQIQRMMGRAALRKQPTTATRNLFFKGVSMNQKKESPFQPSDEYMLSSELAGVAKTRVEDLPANALKIPPTHRGHWVLRDPDLALTREGRRFDAW</sequence>
<dbReference type="AlphaFoldDB" id="A0A0S4JPS5"/>
<protein>
    <submittedName>
        <fullName evidence="1">Uncharacterized protein</fullName>
    </submittedName>
</protein>
<dbReference type="EMBL" id="CYKH01001839">
    <property type="protein sequence ID" value="CUG90507.1"/>
    <property type="molecule type" value="Genomic_DNA"/>
</dbReference>
<proteinExistence type="predicted"/>
<name>A0A0S4JPS5_BODSA</name>
<reference evidence="2" key="1">
    <citation type="submission" date="2015-09" db="EMBL/GenBank/DDBJ databases">
        <authorList>
            <consortium name="Pathogen Informatics"/>
        </authorList>
    </citation>
    <scope>NUCLEOTIDE SEQUENCE [LARGE SCALE GENOMIC DNA]</scope>
    <source>
        <strain evidence="2">Lake Konstanz</strain>
    </source>
</reference>
<dbReference type="OMA" id="MKLHLAH"/>
<evidence type="ECO:0000313" key="2">
    <source>
        <dbReference type="Proteomes" id="UP000051952"/>
    </source>
</evidence>
<gene>
    <name evidence="1" type="ORF">BSAL_27115</name>
</gene>
<dbReference type="OrthoDB" id="275766at2759"/>
<accession>A0A0S4JPS5</accession>
<organism evidence="1 2">
    <name type="scientific">Bodo saltans</name>
    <name type="common">Flagellated protozoan</name>
    <dbReference type="NCBI Taxonomy" id="75058"/>
    <lineage>
        <taxon>Eukaryota</taxon>
        <taxon>Discoba</taxon>
        <taxon>Euglenozoa</taxon>
        <taxon>Kinetoplastea</taxon>
        <taxon>Metakinetoplastina</taxon>
        <taxon>Eubodonida</taxon>
        <taxon>Bodonidae</taxon>
        <taxon>Bodo</taxon>
    </lineage>
</organism>
<dbReference type="VEuPathDB" id="TriTrypDB:BSAL_27115"/>
<evidence type="ECO:0000313" key="1">
    <source>
        <dbReference type="EMBL" id="CUG90507.1"/>
    </source>
</evidence>
<keyword evidence="2" id="KW-1185">Reference proteome</keyword>
<dbReference type="Proteomes" id="UP000051952">
    <property type="component" value="Unassembled WGS sequence"/>
</dbReference>